<dbReference type="GO" id="GO:0000976">
    <property type="term" value="F:transcription cis-regulatory region binding"/>
    <property type="evidence" value="ECO:0007669"/>
    <property type="project" value="TreeGrafter"/>
</dbReference>
<dbReference type="Pfam" id="PF00440">
    <property type="entry name" value="TetR_N"/>
    <property type="match status" value="1"/>
</dbReference>
<gene>
    <name evidence="6" type="ORF">EV192_102930</name>
</gene>
<dbReference type="PRINTS" id="PR00455">
    <property type="entry name" value="HTHTETR"/>
</dbReference>
<keyword evidence="3" id="KW-0804">Transcription</keyword>
<keyword evidence="1" id="KW-0805">Transcription regulation</keyword>
<dbReference type="GO" id="GO:0003700">
    <property type="term" value="F:DNA-binding transcription factor activity"/>
    <property type="evidence" value="ECO:0007669"/>
    <property type="project" value="TreeGrafter"/>
</dbReference>
<evidence type="ECO:0000256" key="1">
    <source>
        <dbReference type="ARBA" id="ARBA00023015"/>
    </source>
</evidence>
<dbReference type="InterPro" id="IPR001647">
    <property type="entry name" value="HTH_TetR"/>
</dbReference>
<dbReference type="OrthoDB" id="5243387at2"/>
<dbReference type="PROSITE" id="PS50977">
    <property type="entry name" value="HTH_TETR_2"/>
    <property type="match status" value="1"/>
</dbReference>
<evidence type="ECO:0000256" key="3">
    <source>
        <dbReference type="ARBA" id="ARBA00023163"/>
    </source>
</evidence>
<protein>
    <submittedName>
        <fullName evidence="6">TetR family transcriptional regulator</fullName>
    </submittedName>
</protein>
<dbReference type="InterPro" id="IPR023772">
    <property type="entry name" value="DNA-bd_HTH_TetR-type_CS"/>
</dbReference>
<dbReference type="EMBL" id="SLWS01000002">
    <property type="protein sequence ID" value="TCO62791.1"/>
    <property type="molecule type" value="Genomic_DNA"/>
</dbReference>
<proteinExistence type="predicted"/>
<evidence type="ECO:0000256" key="2">
    <source>
        <dbReference type="ARBA" id="ARBA00023125"/>
    </source>
</evidence>
<keyword evidence="2 4" id="KW-0238">DNA-binding</keyword>
<evidence type="ECO:0000259" key="5">
    <source>
        <dbReference type="PROSITE" id="PS50977"/>
    </source>
</evidence>
<dbReference type="Gene3D" id="1.10.357.10">
    <property type="entry name" value="Tetracycline Repressor, domain 2"/>
    <property type="match status" value="1"/>
</dbReference>
<dbReference type="PANTHER" id="PTHR30055:SF234">
    <property type="entry name" value="HTH-TYPE TRANSCRIPTIONAL REGULATOR BETI"/>
    <property type="match status" value="1"/>
</dbReference>
<organism evidence="6 7">
    <name type="scientific">Actinocrispum wychmicini</name>
    <dbReference type="NCBI Taxonomy" id="1213861"/>
    <lineage>
        <taxon>Bacteria</taxon>
        <taxon>Bacillati</taxon>
        <taxon>Actinomycetota</taxon>
        <taxon>Actinomycetes</taxon>
        <taxon>Pseudonocardiales</taxon>
        <taxon>Pseudonocardiaceae</taxon>
        <taxon>Actinocrispum</taxon>
    </lineage>
</organism>
<dbReference type="PANTHER" id="PTHR30055">
    <property type="entry name" value="HTH-TYPE TRANSCRIPTIONAL REGULATOR RUTR"/>
    <property type="match status" value="1"/>
</dbReference>
<evidence type="ECO:0000313" key="6">
    <source>
        <dbReference type="EMBL" id="TCO62791.1"/>
    </source>
</evidence>
<dbReference type="SUPFAM" id="SSF46689">
    <property type="entry name" value="Homeodomain-like"/>
    <property type="match status" value="1"/>
</dbReference>
<reference evidence="6 7" key="1">
    <citation type="submission" date="2019-03" db="EMBL/GenBank/DDBJ databases">
        <title>Genomic Encyclopedia of Type Strains, Phase IV (KMG-IV): sequencing the most valuable type-strain genomes for metagenomic binning, comparative biology and taxonomic classification.</title>
        <authorList>
            <person name="Goeker M."/>
        </authorList>
    </citation>
    <scope>NUCLEOTIDE SEQUENCE [LARGE SCALE GENOMIC DNA]</scope>
    <source>
        <strain evidence="6 7">DSM 45934</strain>
    </source>
</reference>
<evidence type="ECO:0000256" key="4">
    <source>
        <dbReference type="PROSITE-ProRule" id="PRU00335"/>
    </source>
</evidence>
<dbReference type="AlphaFoldDB" id="A0A4R2JRB2"/>
<dbReference type="Proteomes" id="UP000295680">
    <property type="component" value="Unassembled WGS sequence"/>
</dbReference>
<keyword evidence="7" id="KW-1185">Reference proteome</keyword>
<dbReference type="InterPro" id="IPR009057">
    <property type="entry name" value="Homeodomain-like_sf"/>
</dbReference>
<evidence type="ECO:0000313" key="7">
    <source>
        <dbReference type="Proteomes" id="UP000295680"/>
    </source>
</evidence>
<feature type="DNA-binding region" description="H-T-H motif" evidence="4">
    <location>
        <begin position="37"/>
        <end position="56"/>
    </location>
</feature>
<dbReference type="PROSITE" id="PS01081">
    <property type="entry name" value="HTH_TETR_1"/>
    <property type="match status" value="1"/>
</dbReference>
<dbReference type="RefSeq" id="WP_132114817.1">
    <property type="nucleotide sequence ID" value="NZ_SLWS01000002.1"/>
</dbReference>
<feature type="domain" description="HTH tetR-type" evidence="5">
    <location>
        <begin position="14"/>
        <end position="74"/>
    </location>
</feature>
<sequence length="223" mass="24392">MEARERRTKWGDRIARERDIRESALALLEANGYQALSMRAVAEGAQVSLGTLYTYFASKEELYATLYAQRLGQLAEEFEIACAAVTSIEDALVAIAETYFEVHRVFGRELDLWAVDGLAAGISDEVVAELMKSALRVHGTAAAAMARLEPAFAVMSEEKRLAAVQLVWITVIGLAEHFHGARAFLYQGSQRKLIEQAAEVLVAGFRAVLLEPLAVPPQDGSGH</sequence>
<accession>A0A4R2JRB2</accession>
<comment type="caution">
    <text evidence="6">The sequence shown here is derived from an EMBL/GenBank/DDBJ whole genome shotgun (WGS) entry which is preliminary data.</text>
</comment>
<name>A0A4R2JRB2_9PSEU</name>
<dbReference type="InterPro" id="IPR050109">
    <property type="entry name" value="HTH-type_TetR-like_transc_reg"/>
</dbReference>